<dbReference type="AlphaFoldDB" id="A0A418WTY5"/>
<dbReference type="InterPro" id="IPR029058">
    <property type="entry name" value="AB_hydrolase_fold"/>
</dbReference>
<proteinExistence type="inferred from homology"/>
<feature type="domain" description="Alpha/beta hydrolase fold-3" evidence="3">
    <location>
        <begin position="115"/>
        <end position="320"/>
    </location>
</feature>
<dbReference type="Pfam" id="PF07859">
    <property type="entry name" value="Abhydrolase_3"/>
    <property type="match status" value="1"/>
</dbReference>
<comment type="similarity">
    <text evidence="1">Belongs to the 'GDXG' lipolytic enzyme family.</text>
</comment>
<dbReference type="RefSeq" id="WP_119776125.1">
    <property type="nucleotide sequence ID" value="NZ_QYUK01000008.1"/>
</dbReference>
<reference evidence="4 5" key="1">
    <citation type="submission" date="2018-09" db="EMBL/GenBank/DDBJ databases">
        <authorList>
            <person name="Zhu H."/>
        </authorList>
    </citation>
    <scope>NUCLEOTIDE SEQUENCE [LARGE SCALE GENOMIC DNA]</scope>
    <source>
        <strain evidence="4 5">K1W22B-8</strain>
    </source>
</reference>
<dbReference type="EMBL" id="QYUK01000008">
    <property type="protein sequence ID" value="RJF94722.1"/>
    <property type="molecule type" value="Genomic_DNA"/>
</dbReference>
<gene>
    <name evidence="4" type="ORF">D3874_02575</name>
</gene>
<dbReference type="OrthoDB" id="9806180at2"/>
<organism evidence="4 5">
    <name type="scientific">Oleomonas cavernae</name>
    <dbReference type="NCBI Taxonomy" id="2320859"/>
    <lineage>
        <taxon>Bacteria</taxon>
        <taxon>Pseudomonadati</taxon>
        <taxon>Pseudomonadota</taxon>
        <taxon>Alphaproteobacteria</taxon>
        <taxon>Acetobacterales</taxon>
        <taxon>Acetobacteraceae</taxon>
        <taxon>Oleomonas</taxon>
    </lineage>
</organism>
<dbReference type="InterPro" id="IPR050300">
    <property type="entry name" value="GDXG_lipolytic_enzyme"/>
</dbReference>
<evidence type="ECO:0000259" key="3">
    <source>
        <dbReference type="Pfam" id="PF07859"/>
    </source>
</evidence>
<dbReference type="SUPFAM" id="SSF53474">
    <property type="entry name" value="alpha/beta-Hydrolases"/>
    <property type="match status" value="1"/>
</dbReference>
<comment type="caution">
    <text evidence="4">The sequence shown here is derived from an EMBL/GenBank/DDBJ whole genome shotgun (WGS) entry which is preliminary data.</text>
</comment>
<evidence type="ECO:0000313" key="4">
    <source>
        <dbReference type="EMBL" id="RJF94722.1"/>
    </source>
</evidence>
<protein>
    <submittedName>
        <fullName evidence="4">Alpha/beta hydrolase</fullName>
    </submittedName>
</protein>
<dbReference type="FunFam" id="3.40.50.1820:FF:000089">
    <property type="entry name" value="Alpha/beta hydrolase"/>
    <property type="match status" value="1"/>
</dbReference>
<evidence type="ECO:0000256" key="1">
    <source>
        <dbReference type="ARBA" id="ARBA00010515"/>
    </source>
</evidence>
<keyword evidence="5" id="KW-1185">Reference proteome</keyword>
<dbReference type="PANTHER" id="PTHR48081:SF8">
    <property type="entry name" value="ALPHA_BETA HYDROLASE FOLD-3 DOMAIN-CONTAINING PROTEIN-RELATED"/>
    <property type="match status" value="1"/>
</dbReference>
<accession>A0A418WTY5</accession>
<dbReference type="PANTHER" id="PTHR48081">
    <property type="entry name" value="AB HYDROLASE SUPERFAMILY PROTEIN C4A8.06C"/>
    <property type="match status" value="1"/>
</dbReference>
<dbReference type="InterPro" id="IPR013094">
    <property type="entry name" value="AB_hydrolase_3"/>
</dbReference>
<keyword evidence="2 4" id="KW-0378">Hydrolase</keyword>
<evidence type="ECO:0000313" key="5">
    <source>
        <dbReference type="Proteomes" id="UP000284605"/>
    </source>
</evidence>
<dbReference type="Proteomes" id="UP000284605">
    <property type="component" value="Unassembled WGS sequence"/>
</dbReference>
<name>A0A418WTY5_9PROT</name>
<evidence type="ECO:0000256" key="2">
    <source>
        <dbReference type="ARBA" id="ARBA00022801"/>
    </source>
</evidence>
<sequence length="347" mass="37506">MGIRRTFEKYLVAGLVRLPESWLLKMSGGAPLTAEGKRLDTQLQFLLALAAKRPRIDQLPVDGARQLYRDMAYSFGGRARPMSRTEERRVAGPYGDIPVRLYVPNGLPQGPAPTLVWFHGGGFVIGDLESYDLPCRQLADQARCQVLSVEYRLAPEHPFPRPVDECLAVWRHVAANPADYNADPARIGVGGDSAGAHLSAVISQQARLAGEPLPRHQLLIYPVTDLTREWASHTTYAEGYLLTRDLMNYFMSKFLPEGTDVADVKVSPLQAADLSGLPPATLVIAGFDPLQDEGRAYGDALARAGVPVKVLNYNTLTHGLISLAGVVKAADGAMAEISAAVRAGLGA</sequence>
<dbReference type="GO" id="GO:0016787">
    <property type="term" value="F:hydrolase activity"/>
    <property type="evidence" value="ECO:0007669"/>
    <property type="project" value="UniProtKB-KW"/>
</dbReference>
<dbReference type="Gene3D" id="3.40.50.1820">
    <property type="entry name" value="alpha/beta hydrolase"/>
    <property type="match status" value="1"/>
</dbReference>